<protein>
    <recommendedName>
        <fullName evidence="4">Secreted protein</fullName>
    </recommendedName>
</protein>
<reference evidence="2 3" key="1">
    <citation type="journal article" date="2019" name="Int. J. Syst. Evol. Microbiol.">
        <title>The Global Catalogue of Microorganisms (GCM) 10K type strain sequencing project: providing services to taxonomists for standard genome sequencing and annotation.</title>
        <authorList>
            <consortium name="The Broad Institute Genomics Platform"/>
            <consortium name="The Broad Institute Genome Sequencing Center for Infectious Disease"/>
            <person name="Wu L."/>
            <person name="Ma J."/>
        </authorList>
    </citation>
    <scope>NUCLEOTIDE SEQUENCE [LARGE SCALE GENOMIC DNA]</scope>
    <source>
        <strain evidence="2 3">JCM 12696</strain>
    </source>
</reference>
<comment type="caution">
    <text evidence="2">The sequence shown here is derived from an EMBL/GenBank/DDBJ whole genome shotgun (WGS) entry which is preliminary data.</text>
</comment>
<evidence type="ECO:0000313" key="2">
    <source>
        <dbReference type="EMBL" id="GAA1169672.1"/>
    </source>
</evidence>
<feature type="region of interest" description="Disordered" evidence="1">
    <location>
        <begin position="180"/>
        <end position="281"/>
    </location>
</feature>
<gene>
    <name evidence="2" type="ORF">GCM10009654_28670</name>
</gene>
<dbReference type="Proteomes" id="UP001501371">
    <property type="component" value="Unassembled WGS sequence"/>
</dbReference>
<evidence type="ECO:0000256" key="1">
    <source>
        <dbReference type="SAM" id="MobiDB-lite"/>
    </source>
</evidence>
<organism evidence="2 3">
    <name type="scientific">Streptomyces hebeiensis</name>
    <dbReference type="NCBI Taxonomy" id="229486"/>
    <lineage>
        <taxon>Bacteria</taxon>
        <taxon>Bacillati</taxon>
        <taxon>Actinomycetota</taxon>
        <taxon>Actinomycetes</taxon>
        <taxon>Kitasatosporales</taxon>
        <taxon>Streptomycetaceae</taxon>
        <taxon>Streptomyces</taxon>
    </lineage>
</organism>
<feature type="compositionally biased region" description="Basic and acidic residues" evidence="1">
    <location>
        <begin position="263"/>
        <end position="281"/>
    </location>
</feature>
<sequence>MEVFLLVMAVLFVAFVALGVFATVKAVGAAKRGVDRTISNARRTVEDSTLRVRSAGLSGTAGELAQLRLRLRTSMRATQDALHAAVTQDASLKESIGLFERLSAHGLELEDELRQLERDPDRARVAEALTELRERTDRITHAADSLRWAVRDRARNFAEDDLAALSAQIDVETGALRHWSSAAEPGPEPGPWTGEERRQRQGERYEERRRTEPTGPGPGASGPRASDGATPGGASDDGPQAIEAPDPRLRATHPWQKPPAGRSRPEPQPQRRPDSRPEATN</sequence>
<dbReference type="EMBL" id="BAAAKV010000022">
    <property type="protein sequence ID" value="GAA1169672.1"/>
    <property type="molecule type" value="Genomic_DNA"/>
</dbReference>
<feature type="compositionally biased region" description="Basic and acidic residues" evidence="1">
    <location>
        <begin position="194"/>
        <end position="212"/>
    </location>
</feature>
<name>A0ABN1UUJ5_9ACTN</name>
<dbReference type="RefSeq" id="WP_344275495.1">
    <property type="nucleotide sequence ID" value="NZ_BAAAKV010000022.1"/>
</dbReference>
<proteinExistence type="predicted"/>
<accession>A0ABN1UUJ5</accession>
<keyword evidence="3" id="KW-1185">Reference proteome</keyword>
<evidence type="ECO:0008006" key="4">
    <source>
        <dbReference type="Google" id="ProtNLM"/>
    </source>
</evidence>
<evidence type="ECO:0000313" key="3">
    <source>
        <dbReference type="Proteomes" id="UP001501371"/>
    </source>
</evidence>